<dbReference type="SUPFAM" id="SSF54637">
    <property type="entry name" value="Thioesterase/thiol ester dehydrase-isomerase"/>
    <property type="match status" value="1"/>
</dbReference>
<dbReference type="Proteomes" id="UP000005551">
    <property type="component" value="Unassembled WGS sequence"/>
</dbReference>
<protein>
    <recommendedName>
        <fullName evidence="3">Thioesterase</fullName>
    </recommendedName>
</protein>
<dbReference type="Pfam" id="PF14539">
    <property type="entry name" value="DUF4442"/>
    <property type="match status" value="1"/>
</dbReference>
<dbReference type="OrthoDB" id="9153186at2"/>
<dbReference type="Gene3D" id="3.10.129.10">
    <property type="entry name" value="Hotdog Thioesterase"/>
    <property type="match status" value="1"/>
</dbReference>
<accession>I5C8G6</accession>
<reference evidence="1 2" key="1">
    <citation type="submission" date="2012-05" db="EMBL/GenBank/DDBJ databases">
        <title>Genome sequence of Nitritalea halalkaliphila LW7.</title>
        <authorList>
            <person name="Jangir P.K."/>
            <person name="Singh A."/>
            <person name="Shivaji S."/>
            <person name="Sharma R."/>
        </authorList>
    </citation>
    <scope>NUCLEOTIDE SEQUENCE [LARGE SCALE GENOMIC DNA]</scope>
    <source>
        <strain evidence="1 2">LW7</strain>
    </source>
</reference>
<name>I5C8G6_9BACT</name>
<sequence>MAEKITPSTRELNPAAASYRKKMTSPFIFKLAMLSKLPSALFWKLKIESLDGEKCVVSIPFTWRTQNPFKSIYFAALAGAAELSTGALCQLALAGKGKFSMLVVDFRAEYYKKADARIHFTCEQGEEVATLVDSLQPGASGTITTVSTGKNPAGQEVAKFYVTWSFKRKA</sequence>
<dbReference type="STRING" id="1189621.A3SI_05007"/>
<dbReference type="InterPro" id="IPR027961">
    <property type="entry name" value="DUF4442"/>
</dbReference>
<proteinExistence type="predicted"/>
<dbReference type="PATRIC" id="fig|1189621.3.peg.1040"/>
<comment type="caution">
    <text evidence="1">The sequence shown here is derived from an EMBL/GenBank/DDBJ whole genome shotgun (WGS) entry which is preliminary data.</text>
</comment>
<dbReference type="AlphaFoldDB" id="I5C8G6"/>
<evidence type="ECO:0000313" key="2">
    <source>
        <dbReference type="Proteomes" id="UP000005551"/>
    </source>
</evidence>
<keyword evidence="2" id="KW-1185">Reference proteome</keyword>
<evidence type="ECO:0000313" key="1">
    <source>
        <dbReference type="EMBL" id="EIM78118.1"/>
    </source>
</evidence>
<evidence type="ECO:0008006" key="3">
    <source>
        <dbReference type="Google" id="ProtNLM"/>
    </source>
</evidence>
<gene>
    <name evidence="1" type="ORF">A3SI_05007</name>
</gene>
<dbReference type="EMBL" id="AJYA01000009">
    <property type="protein sequence ID" value="EIM78118.1"/>
    <property type="molecule type" value="Genomic_DNA"/>
</dbReference>
<dbReference type="RefSeq" id="WP_009053761.1">
    <property type="nucleotide sequence ID" value="NZ_AJYA01000009.1"/>
</dbReference>
<organism evidence="1 2">
    <name type="scientific">Nitritalea halalkaliphila LW7</name>
    <dbReference type="NCBI Taxonomy" id="1189621"/>
    <lineage>
        <taxon>Bacteria</taxon>
        <taxon>Pseudomonadati</taxon>
        <taxon>Bacteroidota</taxon>
        <taxon>Cytophagia</taxon>
        <taxon>Cytophagales</taxon>
        <taxon>Cyclobacteriaceae</taxon>
        <taxon>Nitritalea</taxon>
    </lineage>
</organism>
<dbReference type="InterPro" id="IPR029069">
    <property type="entry name" value="HotDog_dom_sf"/>
</dbReference>